<keyword evidence="4" id="KW-0547">Nucleotide-binding</keyword>
<dbReference type="GO" id="GO:0005829">
    <property type="term" value="C:cytosol"/>
    <property type="evidence" value="ECO:0007669"/>
    <property type="project" value="UniProtKB-ARBA"/>
</dbReference>
<dbReference type="GO" id="GO:0051239">
    <property type="term" value="P:regulation of multicellular organismal process"/>
    <property type="evidence" value="ECO:0007669"/>
    <property type="project" value="UniProtKB-ARBA"/>
</dbReference>
<dbReference type="GO" id="GO:0010508">
    <property type="term" value="P:positive regulation of autophagy"/>
    <property type="evidence" value="ECO:0007669"/>
    <property type="project" value="UniProtKB-ARBA"/>
</dbReference>
<dbReference type="InterPro" id="IPR000719">
    <property type="entry name" value="Prot_kinase_dom"/>
</dbReference>
<dbReference type="Proteomes" id="UP000053240">
    <property type="component" value="Unassembled WGS sequence"/>
</dbReference>
<dbReference type="InParanoid" id="A0A0N1IGZ7"/>
<dbReference type="GO" id="GO:0006950">
    <property type="term" value="P:response to stress"/>
    <property type="evidence" value="ECO:0007669"/>
    <property type="project" value="UniProtKB-ARBA"/>
</dbReference>
<evidence type="ECO:0000256" key="11">
    <source>
        <dbReference type="ARBA" id="ARBA00049299"/>
    </source>
</evidence>
<keyword evidence="7" id="KW-0829">Tyrosine-protein kinase</keyword>
<evidence type="ECO:0000313" key="15">
    <source>
        <dbReference type="EMBL" id="KPJ19967.1"/>
    </source>
</evidence>
<keyword evidence="3" id="KW-0808">Transferase</keyword>
<dbReference type="GO" id="GO:0004674">
    <property type="term" value="F:protein serine/threonine kinase activity"/>
    <property type="evidence" value="ECO:0007669"/>
    <property type="project" value="UniProtKB-KW"/>
</dbReference>
<dbReference type="EC" id="2.7.12.2" evidence="9"/>
<dbReference type="GO" id="GO:0016477">
    <property type="term" value="P:cell migration"/>
    <property type="evidence" value="ECO:0007669"/>
    <property type="project" value="UniProtKB-ARBA"/>
</dbReference>
<evidence type="ECO:0000256" key="10">
    <source>
        <dbReference type="ARBA" id="ARBA00049014"/>
    </source>
</evidence>
<dbReference type="GO" id="GO:0004713">
    <property type="term" value="F:protein tyrosine kinase activity"/>
    <property type="evidence" value="ECO:0007669"/>
    <property type="project" value="UniProtKB-KW"/>
</dbReference>
<dbReference type="GO" id="GO:0005524">
    <property type="term" value="F:ATP binding"/>
    <property type="evidence" value="ECO:0007669"/>
    <property type="project" value="UniProtKB-KW"/>
</dbReference>
<proteinExistence type="inferred from homology"/>
<comment type="catalytic activity">
    <reaction evidence="10">
        <text>L-seryl-[protein] + ATP = O-phospho-L-seryl-[protein] + ADP + H(+)</text>
        <dbReference type="Rhea" id="RHEA:17989"/>
        <dbReference type="Rhea" id="RHEA-COMP:9863"/>
        <dbReference type="Rhea" id="RHEA-COMP:11604"/>
        <dbReference type="ChEBI" id="CHEBI:15378"/>
        <dbReference type="ChEBI" id="CHEBI:29999"/>
        <dbReference type="ChEBI" id="CHEBI:30616"/>
        <dbReference type="ChEBI" id="CHEBI:83421"/>
        <dbReference type="ChEBI" id="CHEBI:456216"/>
        <dbReference type="EC" id="2.7.12.2"/>
    </reaction>
</comment>
<evidence type="ECO:0000256" key="9">
    <source>
        <dbReference type="ARBA" id="ARBA00038999"/>
    </source>
</evidence>
<dbReference type="PROSITE" id="PS00108">
    <property type="entry name" value="PROTEIN_KINASE_ST"/>
    <property type="match status" value="1"/>
</dbReference>
<evidence type="ECO:0000256" key="3">
    <source>
        <dbReference type="ARBA" id="ARBA00022679"/>
    </source>
</evidence>
<evidence type="ECO:0000256" key="7">
    <source>
        <dbReference type="ARBA" id="ARBA00023137"/>
    </source>
</evidence>
<evidence type="ECO:0000256" key="13">
    <source>
        <dbReference type="SAM" id="MobiDB-lite"/>
    </source>
</evidence>
<feature type="region of interest" description="Disordered" evidence="13">
    <location>
        <begin position="490"/>
        <end position="594"/>
    </location>
</feature>
<reference evidence="15 16" key="1">
    <citation type="journal article" date="2015" name="Nat. Commun.">
        <title>Outbred genome sequencing and CRISPR/Cas9 gene editing in butterflies.</title>
        <authorList>
            <person name="Li X."/>
            <person name="Fan D."/>
            <person name="Zhang W."/>
            <person name="Liu G."/>
            <person name="Zhang L."/>
            <person name="Zhao L."/>
            <person name="Fang X."/>
            <person name="Chen L."/>
            <person name="Dong Y."/>
            <person name="Chen Y."/>
            <person name="Ding Y."/>
            <person name="Zhao R."/>
            <person name="Feng M."/>
            <person name="Zhu Y."/>
            <person name="Feng Y."/>
            <person name="Jiang X."/>
            <person name="Zhu D."/>
            <person name="Xiang H."/>
            <person name="Feng X."/>
            <person name="Li S."/>
            <person name="Wang J."/>
            <person name="Zhang G."/>
            <person name="Kronforst M.R."/>
            <person name="Wang W."/>
        </authorList>
    </citation>
    <scope>NUCLEOTIDE SEQUENCE [LARGE SCALE GENOMIC DNA]</scope>
    <source>
        <strain evidence="15">Ya'a_city_454_Pm</strain>
        <tissue evidence="15">Whole body</tissue>
    </source>
</reference>
<feature type="region of interest" description="Disordered" evidence="13">
    <location>
        <begin position="21"/>
        <end position="63"/>
    </location>
</feature>
<feature type="compositionally biased region" description="Gly residues" evidence="13">
    <location>
        <begin position="26"/>
        <end position="36"/>
    </location>
</feature>
<keyword evidence="5 15" id="KW-0418">Kinase</keyword>
<sequence length="747" mass="83076">MSNSSIDEKLKGLQERLQNEMRTRGDGGLQNQGGLGTPKSGGRKFRPLFNRDIPLPPRSPQATETEFRMREVYKVSGKLNVGGVEYRSSIDELQHMGELGSGTCGHVVKMLHKPSGAVIAVKQMRRSGNSEETKRILMDLDVVVRSHDCPFIVRCLGCFVTDADVWICMELMASCFDKLLKRLGAPIPEAILGKVTVATVKALSYLKESHGVIHRDVKPSNILLDERGNVKLCDFGISGRLVDSKAKTRSAGCAAYMAPERIDPPDPSRPDYDIRADVWSLGISLVELATGVFPYRNCQNDFEVLTRVIADDPPQLPDTSDFTPEFKSFVSQCLTKNYRQRPKYPKLLEHPFVVKSCRSNVSVEEWYATLPAKFHQDPLSRSGDTFKDPSIHYLNIRIYNISKIKKKLLFDVINLKSYFFILMYFQVIADDPPQLPDTSDFTPEFKSFVSQCLTKNYRQRPKYPKLLEHPFVVKSCRSNVSVEEWYATLPKSGAPPSPASPNGHSSPPTPQPVRNFVTSAHHWSPDQVTPTPGRLSREHSTGRSPEPPPRTNRHHMLGHDANGSSELEPPPLHERLHPPSPLLLSDRLSEGRSQSLTRAELRNGYRSDVAAPNKHHDDQVVSVSREGVGRGGVKVTVGVVRLAALAGRAGEAPAERLREVAPSCSAPRPYSSSRATATAAQVGDAFTLNCTPTKLSDSVGIRQTKPGTRRRHFDLVAKVARSLFVKMVTRKVNAISKMAEEIYTVDF</sequence>
<dbReference type="PANTHER" id="PTHR47238">
    <property type="entry name" value="MITOGEN-ACTIVATED PROTEIN KINASE KINASE 5"/>
    <property type="match status" value="1"/>
</dbReference>
<dbReference type="Pfam" id="PF00069">
    <property type="entry name" value="Pkinase"/>
    <property type="match status" value="1"/>
</dbReference>
<keyword evidence="16" id="KW-1185">Reference proteome</keyword>
<dbReference type="CDD" id="cd06618">
    <property type="entry name" value="PKc_MKK7"/>
    <property type="match status" value="1"/>
</dbReference>
<dbReference type="InterPro" id="IPR011009">
    <property type="entry name" value="Kinase-like_dom_sf"/>
</dbReference>
<dbReference type="FunFam" id="3.30.200.20:FF:000040">
    <property type="entry name" value="Dual specificity mitogen-activated protein kinase kinase"/>
    <property type="match status" value="1"/>
</dbReference>
<dbReference type="FunFam" id="1.10.510.10:FF:000432">
    <property type="entry name" value="mitogen-activated protein kinase kinase 3"/>
    <property type="match status" value="1"/>
</dbReference>
<dbReference type="InterPro" id="IPR052468">
    <property type="entry name" value="Dual_spec_MAPK_kinase"/>
</dbReference>
<comment type="catalytic activity">
    <reaction evidence="11">
        <text>L-threonyl-[protein] + ATP = O-phospho-L-threonyl-[protein] + ADP + H(+)</text>
        <dbReference type="Rhea" id="RHEA:46608"/>
        <dbReference type="Rhea" id="RHEA-COMP:11060"/>
        <dbReference type="Rhea" id="RHEA-COMP:11605"/>
        <dbReference type="ChEBI" id="CHEBI:15378"/>
        <dbReference type="ChEBI" id="CHEBI:30013"/>
        <dbReference type="ChEBI" id="CHEBI:30616"/>
        <dbReference type="ChEBI" id="CHEBI:61977"/>
        <dbReference type="ChEBI" id="CHEBI:456216"/>
        <dbReference type="EC" id="2.7.12.2"/>
    </reaction>
</comment>
<dbReference type="Gene3D" id="3.30.200.20">
    <property type="entry name" value="Phosphorylase Kinase, domain 1"/>
    <property type="match status" value="1"/>
</dbReference>
<evidence type="ECO:0000256" key="12">
    <source>
        <dbReference type="ARBA" id="ARBA00051693"/>
    </source>
</evidence>
<protein>
    <recommendedName>
        <fullName evidence="9">mitogen-activated protein kinase kinase</fullName>
        <ecNumber evidence="9">2.7.12.2</ecNumber>
    </recommendedName>
</protein>
<organism evidence="15 16">
    <name type="scientific">Papilio machaon</name>
    <name type="common">Old World swallowtail butterfly</name>
    <dbReference type="NCBI Taxonomy" id="76193"/>
    <lineage>
        <taxon>Eukaryota</taxon>
        <taxon>Metazoa</taxon>
        <taxon>Ecdysozoa</taxon>
        <taxon>Arthropoda</taxon>
        <taxon>Hexapoda</taxon>
        <taxon>Insecta</taxon>
        <taxon>Pterygota</taxon>
        <taxon>Neoptera</taxon>
        <taxon>Endopterygota</taxon>
        <taxon>Lepidoptera</taxon>
        <taxon>Glossata</taxon>
        <taxon>Ditrysia</taxon>
        <taxon>Papilionoidea</taxon>
        <taxon>Papilionidae</taxon>
        <taxon>Papilioninae</taxon>
        <taxon>Papilio</taxon>
    </lineage>
</organism>
<keyword evidence="6" id="KW-0067">ATP-binding</keyword>
<keyword evidence="1" id="KW-0723">Serine/threonine-protein kinase</keyword>
<dbReference type="InterPro" id="IPR008271">
    <property type="entry name" value="Ser/Thr_kinase_AS"/>
</dbReference>
<comment type="similarity">
    <text evidence="8">Belongs to the protein kinase superfamily. STE Ser/Thr protein kinase family. MAP kinase kinase subfamily.</text>
</comment>
<evidence type="ECO:0000313" key="16">
    <source>
        <dbReference type="Proteomes" id="UP000053240"/>
    </source>
</evidence>
<evidence type="ECO:0000256" key="2">
    <source>
        <dbReference type="ARBA" id="ARBA00022553"/>
    </source>
</evidence>
<evidence type="ECO:0000259" key="14">
    <source>
        <dbReference type="PROSITE" id="PS50011"/>
    </source>
</evidence>
<dbReference type="PANTHER" id="PTHR47238:SF2">
    <property type="entry name" value="DUAL SPECIFICITY MITOGEN-ACTIVATED PROTEIN KINASE KINASE HEMIPTEROUS"/>
    <property type="match status" value="1"/>
</dbReference>
<gene>
    <name evidence="15" type="ORF">RR48_02526</name>
</gene>
<dbReference type="SUPFAM" id="SSF56112">
    <property type="entry name" value="Protein kinase-like (PK-like)"/>
    <property type="match status" value="2"/>
</dbReference>
<name>A0A0N1IGZ7_PAPMA</name>
<dbReference type="GO" id="GO:0004708">
    <property type="term" value="F:MAP kinase kinase activity"/>
    <property type="evidence" value="ECO:0007669"/>
    <property type="project" value="UniProtKB-EC"/>
</dbReference>
<dbReference type="GO" id="GO:0043068">
    <property type="term" value="P:positive regulation of programmed cell death"/>
    <property type="evidence" value="ECO:0007669"/>
    <property type="project" value="UniProtKB-ARBA"/>
</dbReference>
<keyword evidence="2" id="KW-0597">Phosphoprotein</keyword>
<accession>A0A0N1IGZ7</accession>
<dbReference type="EMBL" id="KQ459781">
    <property type="protein sequence ID" value="KPJ19967.1"/>
    <property type="molecule type" value="Genomic_DNA"/>
</dbReference>
<dbReference type="PROSITE" id="PS50011">
    <property type="entry name" value="PROTEIN_KINASE_DOM"/>
    <property type="match status" value="1"/>
</dbReference>
<dbReference type="Gene3D" id="1.10.510.10">
    <property type="entry name" value="Transferase(Phosphotransferase) domain 1"/>
    <property type="match status" value="2"/>
</dbReference>
<evidence type="ECO:0000256" key="6">
    <source>
        <dbReference type="ARBA" id="ARBA00022840"/>
    </source>
</evidence>
<dbReference type="AlphaFoldDB" id="A0A0N1IGZ7"/>
<evidence type="ECO:0000256" key="8">
    <source>
        <dbReference type="ARBA" id="ARBA00038035"/>
    </source>
</evidence>
<evidence type="ECO:0000256" key="5">
    <source>
        <dbReference type="ARBA" id="ARBA00022777"/>
    </source>
</evidence>
<dbReference type="GO" id="GO:0030707">
    <property type="term" value="P:follicle cell of egg chamber development"/>
    <property type="evidence" value="ECO:0007669"/>
    <property type="project" value="UniProtKB-ARBA"/>
</dbReference>
<comment type="catalytic activity">
    <reaction evidence="12">
        <text>L-tyrosyl-[protein] + ATP = O-phospho-L-tyrosyl-[protein] + ADP + H(+)</text>
        <dbReference type="Rhea" id="RHEA:10596"/>
        <dbReference type="Rhea" id="RHEA-COMP:10136"/>
        <dbReference type="Rhea" id="RHEA-COMP:20101"/>
        <dbReference type="ChEBI" id="CHEBI:15378"/>
        <dbReference type="ChEBI" id="CHEBI:30616"/>
        <dbReference type="ChEBI" id="CHEBI:46858"/>
        <dbReference type="ChEBI" id="CHEBI:61978"/>
        <dbReference type="ChEBI" id="CHEBI:456216"/>
        <dbReference type="EC" id="2.7.12.2"/>
    </reaction>
</comment>
<dbReference type="STRING" id="76193.A0A0N1IGZ7"/>
<feature type="domain" description="Protein kinase" evidence="14">
    <location>
        <begin position="93"/>
        <end position="353"/>
    </location>
</feature>
<dbReference type="SMART" id="SM00220">
    <property type="entry name" value="S_TKc"/>
    <property type="match status" value="1"/>
</dbReference>
<evidence type="ECO:0000256" key="4">
    <source>
        <dbReference type="ARBA" id="ARBA00022741"/>
    </source>
</evidence>
<evidence type="ECO:0000256" key="1">
    <source>
        <dbReference type="ARBA" id="ARBA00022527"/>
    </source>
</evidence>